<evidence type="ECO:0000256" key="1">
    <source>
        <dbReference type="ARBA" id="ARBA00022617"/>
    </source>
</evidence>
<dbReference type="InterPro" id="IPR009056">
    <property type="entry name" value="Cyt_c-like_dom"/>
</dbReference>
<evidence type="ECO:0000259" key="5">
    <source>
        <dbReference type="PROSITE" id="PS51007"/>
    </source>
</evidence>
<dbReference type="RefSeq" id="WP_073084550.1">
    <property type="nucleotide sequence ID" value="NZ_FQWS01000001.1"/>
</dbReference>
<name>A0A1M5P1Z1_9FLAO</name>
<dbReference type="InterPro" id="IPR036909">
    <property type="entry name" value="Cyt_c-like_dom_sf"/>
</dbReference>
<accession>A0A1M5P1Z1</accession>
<evidence type="ECO:0000256" key="2">
    <source>
        <dbReference type="ARBA" id="ARBA00022723"/>
    </source>
</evidence>
<dbReference type="GO" id="GO:0020037">
    <property type="term" value="F:heme binding"/>
    <property type="evidence" value="ECO:0007669"/>
    <property type="project" value="InterPro"/>
</dbReference>
<evidence type="ECO:0000256" key="4">
    <source>
        <dbReference type="PROSITE-ProRule" id="PRU00433"/>
    </source>
</evidence>
<evidence type="ECO:0000256" key="3">
    <source>
        <dbReference type="ARBA" id="ARBA00023004"/>
    </source>
</evidence>
<dbReference type="Gene3D" id="1.10.760.10">
    <property type="entry name" value="Cytochrome c-like domain"/>
    <property type="match status" value="1"/>
</dbReference>
<dbReference type="Proteomes" id="UP000184522">
    <property type="component" value="Unassembled WGS sequence"/>
</dbReference>
<dbReference type="OrthoDB" id="1494333at2"/>
<evidence type="ECO:0000313" key="7">
    <source>
        <dbReference type="Proteomes" id="UP000184522"/>
    </source>
</evidence>
<dbReference type="EMBL" id="FQWS01000001">
    <property type="protein sequence ID" value="SHG95810.1"/>
    <property type="molecule type" value="Genomic_DNA"/>
</dbReference>
<keyword evidence="1 4" id="KW-0349">Heme</keyword>
<keyword evidence="7" id="KW-1185">Reference proteome</keyword>
<feature type="domain" description="Cytochrome c" evidence="5">
    <location>
        <begin position="24"/>
        <end position="128"/>
    </location>
</feature>
<dbReference type="GO" id="GO:0046872">
    <property type="term" value="F:metal ion binding"/>
    <property type="evidence" value="ECO:0007669"/>
    <property type="project" value="UniProtKB-KW"/>
</dbReference>
<dbReference type="PROSITE" id="PS51007">
    <property type="entry name" value="CYTC"/>
    <property type="match status" value="1"/>
</dbReference>
<dbReference type="GO" id="GO:0009055">
    <property type="term" value="F:electron transfer activity"/>
    <property type="evidence" value="ECO:0007669"/>
    <property type="project" value="InterPro"/>
</dbReference>
<keyword evidence="3 4" id="KW-0408">Iron</keyword>
<reference evidence="7" key="1">
    <citation type="submission" date="2016-11" db="EMBL/GenBank/DDBJ databases">
        <authorList>
            <person name="Varghese N."/>
            <person name="Submissions S."/>
        </authorList>
    </citation>
    <scope>NUCLEOTIDE SEQUENCE [LARGE SCALE GENOMIC DNA]</scope>
    <source>
        <strain evidence="7">DSM 25330</strain>
    </source>
</reference>
<dbReference type="AlphaFoldDB" id="A0A1M5P1Z1"/>
<proteinExistence type="predicted"/>
<sequence>MKNFLISLVFLLGVFSCNNSNNLSDVSYGKKTEHPGKVLMEKNCNVCHSPSASHDSRLAPPMIAVKKHYINSETSKQEFIAAMKAWVENPNKQDAKMFGAVRRFGVMPKANYSEKTIEQIADYIYDHDIDQPEWFQEHFENRKGKDRMN</sequence>
<evidence type="ECO:0000313" key="6">
    <source>
        <dbReference type="EMBL" id="SHG95810.1"/>
    </source>
</evidence>
<keyword evidence="2 4" id="KW-0479">Metal-binding</keyword>
<dbReference type="Pfam" id="PF00034">
    <property type="entry name" value="Cytochrom_C"/>
    <property type="match status" value="1"/>
</dbReference>
<protein>
    <submittedName>
        <fullName evidence="6">Cytochrome c</fullName>
    </submittedName>
</protein>
<dbReference type="SUPFAM" id="SSF46626">
    <property type="entry name" value="Cytochrome c"/>
    <property type="match status" value="1"/>
</dbReference>
<dbReference type="STRING" id="1089305.SAMN05444148_1357"/>
<dbReference type="PROSITE" id="PS51257">
    <property type="entry name" value="PROKAR_LIPOPROTEIN"/>
    <property type="match status" value="1"/>
</dbReference>
<gene>
    <name evidence="6" type="ORF">SAMN05444148_1357</name>
</gene>
<organism evidence="6 7">
    <name type="scientific">Winogradskyella jejuensis</name>
    <dbReference type="NCBI Taxonomy" id="1089305"/>
    <lineage>
        <taxon>Bacteria</taxon>
        <taxon>Pseudomonadati</taxon>
        <taxon>Bacteroidota</taxon>
        <taxon>Flavobacteriia</taxon>
        <taxon>Flavobacteriales</taxon>
        <taxon>Flavobacteriaceae</taxon>
        <taxon>Winogradskyella</taxon>
    </lineage>
</organism>